<proteinExistence type="predicted"/>
<evidence type="ECO:0008006" key="6">
    <source>
        <dbReference type="Google" id="ProtNLM"/>
    </source>
</evidence>
<feature type="domain" description="Alpha-D-phosphohexomutase C-terminal" evidence="3">
    <location>
        <begin position="216"/>
        <end position="276"/>
    </location>
</feature>
<dbReference type="SUPFAM" id="SSF53738">
    <property type="entry name" value="Phosphoglucomutase, first 3 domains"/>
    <property type="match status" value="2"/>
</dbReference>
<comment type="cofactor">
    <cofactor evidence="1">
        <name>Mg(2+)</name>
        <dbReference type="ChEBI" id="CHEBI:18420"/>
    </cofactor>
</comment>
<dbReference type="EMBL" id="LAZR01006633">
    <property type="protein sequence ID" value="KKM90736.1"/>
    <property type="molecule type" value="Genomic_DNA"/>
</dbReference>
<dbReference type="GO" id="GO:0005975">
    <property type="term" value="P:carbohydrate metabolic process"/>
    <property type="evidence" value="ECO:0007669"/>
    <property type="project" value="InterPro"/>
</dbReference>
<dbReference type="AlphaFoldDB" id="A0A0F9LUF7"/>
<evidence type="ECO:0000256" key="2">
    <source>
        <dbReference type="ARBA" id="ARBA00022553"/>
    </source>
</evidence>
<dbReference type="InterPro" id="IPR036900">
    <property type="entry name" value="A-D-PHexomutase_C_sf"/>
</dbReference>
<dbReference type="InterPro" id="IPR005846">
    <property type="entry name" value="A-D-PHexomutase_a/b/a-III"/>
</dbReference>
<sequence>LEQLGASVTSLGRSEKFISVDTEAIRPEDVILAKQWSQQHNFDCIISTDGDGDRPLISDENGNWLRGDVAGMLCAQYLNIGSVVTPVSSNSVVEKSNYFKNVIRTKIGSPYVIEAMQKEASGADRTVAGYEANGGFLQQTSISMNHSVLSPLPTRDAVIVPIAIMLFAQQQKLTISQLLTTLPQRYTFSDRIKNFPIESSSKLINNMISNDAETNLQTIKSLFNGIGDPITFDNTDGVRITFSTDDVVHIRPSGNAPELRCYTESETTEKAEKLNQHCIEILNKWRLADNKLEVE</sequence>
<dbReference type="Pfam" id="PF02880">
    <property type="entry name" value="PGM_PMM_III"/>
    <property type="match status" value="1"/>
</dbReference>
<dbReference type="GO" id="GO:0008966">
    <property type="term" value="F:phosphoglucosamine mutase activity"/>
    <property type="evidence" value="ECO:0007669"/>
    <property type="project" value="TreeGrafter"/>
</dbReference>
<dbReference type="Gene3D" id="3.40.120.10">
    <property type="entry name" value="Alpha-D-Glucose-1,6-Bisphosphate, subunit A, domain 3"/>
    <property type="match status" value="2"/>
</dbReference>
<dbReference type="SUPFAM" id="SSF55957">
    <property type="entry name" value="Phosphoglucomutase, C-terminal domain"/>
    <property type="match status" value="1"/>
</dbReference>
<dbReference type="GO" id="GO:0005829">
    <property type="term" value="C:cytosol"/>
    <property type="evidence" value="ECO:0007669"/>
    <property type="project" value="TreeGrafter"/>
</dbReference>
<feature type="non-terminal residue" evidence="5">
    <location>
        <position position="1"/>
    </location>
</feature>
<dbReference type="GO" id="GO:0009252">
    <property type="term" value="P:peptidoglycan biosynthetic process"/>
    <property type="evidence" value="ECO:0007669"/>
    <property type="project" value="TreeGrafter"/>
</dbReference>
<dbReference type="GO" id="GO:0006048">
    <property type="term" value="P:UDP-N-acetylglucosamine biosynthetic process"/>
    <property type="evidence" value="ECO:0007669"/>
    <property type="project" value="TreeGrafter"/>
</dbReference>
<dbReference type="PANTHER" id="PTHR42946:SF1">
    <property type="entry name" value="PHOSPHOGLUCOMUTASE (ALPHA-D-GLUCOSE-1,6-BISPHOSPHATE-DEPENDENT)"/>
    <property type="match status" value="1"/>
</dbReference>
<accession>A0A0F9LUF7</accession>
<dbReference type="InterPro" id="IPR005843">
    <property type="entry name" value="A-D-PHexomutase_C"/>
</dbReference>
<dbReference type="Pfam" id="PF00408">
    <property type="entry name" value="PGM_PMM_IV"/>
    <property type="match status" value="1"/>
</dbReference>
<dbReference type="PANTHER" id="PTHR42946">
    <property type="entry name" value="PHOSPHOHEXOSE MUTASE"/>
    <property type="match status" value="1"/>
</dbReference>
<reference evidence="5" key="1">
    <citation type="journal article" date="2015" name="Nature">
        <title>Complex archaea that bridge the gap between prokaryotes and eukaryotes.</title>
        <authorList>
            <person name="Spang A."/>
            <person name="Saw J.H."/>
            <person name="Jorgensen S.L."/>
            <person name="Zaremba-Niedzwiedzka K."/>
            <person name="Martijn J."/>
            <person name="Lind A.E."/>
            <person name="van Eijk R."/>
            <person name="Schleper C."/>
            <person name="Guy L."/>
            <person name="Ettema T.J."/>
        </authorList>
    </citation>
    <scope>NUCLEOTIDE SEQUENCE</scope>
</reference>
<dbReference type="Gene3D" id="3.30.310.50">
    <property type="entry name" value="Alpha-D-phosphohexomutase, C-terminal domain"/>
    <property type="match status" value="1"/>
</dbReference>
<dbReference type="GO" id="GO:0004615">
    <property type="term" value="F:phosphomannomutase activity"/>
    <property type="evidence" value="ECO:0007669"/>
    <property type="project" value="TreeGrafter"/>
</dbReference>
<dbReference type="InterPro" id="IPR016055">
    <property type="entry name" value="A-D-PHexomutase_a/b/a-I/II/III"/>
</dbReference>
<organism evidence="5">
    <name type="scientific">marine sediment metagenome</name>
    <dbReference type="NCBI Taxonomy" id="412755"/>
    <lineage>
        <taxon>unclassified sequences</taxon>
        <taxon>metagenomes</taxon>
        <taxon>ecological metagenomes</taxon>
    </lineage>
</organism>
<keyword evidence="2" id="KW-0597">Phosphoprotein</keyword>
<evidence type="ECO:0000256" key="1">
    <source>
        <dbReference type="ARBA" id="ARBA00001946"/>
    </source>
</evidence>
<comment type="caution">
    <text evidence="5">The sequence shown here is derived from an EMBL/GenBank/DDBJ whole genome shotgun (WGS) entry which is preliminary data.</text>
</comment>
<name>A0A0F9LUF7_9ZZZZ</name>
<gene>
    <name evidence="5" type="ORF">LCGC14_1235600</name>
</gene>
<dbReference type="InterPro" id="IPR050060">
    <property type="entry name" value="Phosphoglucosamine_mutase"/>
</dbReference>
<evidence type="ECO:0000313" key="5">
    <source>
        <dbReference type="EMBL" id="KKM90736.1"/>
    </source>
</evidence>
<evidence type="ECO:0000259" key="4">
    <source>
        <dbReference type="Pfam" id="PF02880"/>
    </source>
</evidence>
<feature type="domain" description="Alpha-D-phosphohexomutase alpha/beta/alpha" evidence="4">
    <location>
        <begin position="67"/>
        <end position="186"/>
    </location>
</feature>
<evidence type="ECO:0000259" key="3">
    <source>
        <dbReference type="Pfam" id="PF00408"/>
    </source>
</evidence>
<protein>
    <recommendedName>
        <fullName evidence="6">Alpha-D-phosphohexomutase alpha/beta/alpha domain-containing protein</fullName>
    </recommendedName>
</protein>